<evidence type="ECO:0000259" key="1">
    <source>
        <dbReference type="Pfam" id="PF00551"/>
    </source>
</evidence>
<gene>
    <name evidence="2" type="ORF">DK419_25050</name>
</gene>
<dbReference type="EMBL" id="CP029553">
    <property type="protein sequence ID" value="AWN49211.1"/>
    <property type="molecule type" value="Genomic_DNA"/>
</dbReference>
<name>A0A2U8WUW4_9HYPH</name>
<reference evidence="2 3" key="1">
    <citation type="submission" date="2018-05" db="EMBL/GenBank/DDBJ databases">
        <title>Complete Genome Sequence of Methylobacterium sp. 17Sr1-28.</title>
        <authorList>
            <person name="Srinivasan S."/>
        </authorList>
    </citation>
    <scope>NUCLEOTIDE SEQUENCE [LARGE SCALE GENOMIC DNA]</scope>
    <source>
        <strain evidence="2 3">17Sr1-28</strain>
    </source>
</reference>
<dbReference type="InterPro" id="IPR002376">
    <property type="entry name" value="Formyl_transf_N"/>
</dbReference>
<sequence>MRIALFTLEALPNARAVRRFVADNAARIAFVGLSDPERPSTGGLTGQVRRHLMRSGPGFLPYLAVNFGLPDLARGLAPATQALAGSRDVPEATPLRTLCRRLGLPHATIADVNGPETTGHLREHRADLILSFHFDQIFDAATLAAAPQGGLNVHPSLLPRHRGPVPTLHALLEDRPDFGVTVHRLAPAIDAGGILAQAPVALPEDVTASRAAILLHEAGRPLLEGVLAEAARTGALPEGRSVPVLPYCGFPTRAQLSDLKRRGRRLVDAGDLREAMSLSLRP</sequence>
<dbReference type="GO" id="GO:0004479">
    <property type="term" value="F:methionyl-tRNA formyltransferase activity"/>
    <property type="evidence" value="ECO:0007669"/>
    <property type="project" value="TreeGrafter"/>
</dbReference>
<accession>A0A2U8WUW4</accession>
<dbReference type="InterPro" id="IPR036477">
    <property type="entry name" value="Formyl_transf_N_sf"/>
</dbReference>
<organism evidence="2 3">
    <name type="scientific">Methylobacterium terrae</name>
    <dbReference type="NCBI Taxonomy" id="2202827"/>
    <lineage>
        <taxon>Bacteria</taxon>
        <taxon>Pseudomonadati</taxon>
        <taxon>Pseudomonadota</taxon>
        <taxon>Alphaproteobacteria</taxon>
        <taxon>Hyphomicrobiales</taxon>
        <taxon>Methylobacteriaceae</taxon>
        <taxon>Methylobacterium</taxon>
    </lineage>
</organism>
<dbReference type="AlphaFoldDB" id="A0A2U8WUW4"/>
<dbReference type="Gene3D" id="3.40.50.170">
    <property type="entry name" value="Formyl transferase, N-terminal domain"/>
    <property type="match status" value="1"/>
</dbReference>
<dbReference type="SUPFAM" id="SSF53328">
    <property type="entry name" value="Formyltransferase"/>
    <property type="match status" value="1"/>
</dbReference>
<dbReference type="Pfam" id="PF00551">
    <property type="entry name" value="Formyl_trans_N"/>
    <property type="match status" value="1"/>
</dbReference>
<evidence type="ECO:0000313" key="2">
    <source>
        <dbReference type="EMBL" id="AWN49211.1"/>
    </source>
</evidence>
<proteinExistence type="predicted"/>
<evidence type="ECO:0000313" key="3">
    <source>
        <dbReference type="Proteomes" id="UP000245444"/>
    </source>
</evidence>
<dbReference type="RefSeq" id="WP_109961486.1">
    <property type="nucleotide sequence ID" value="NZ_CP029553.1"/>
</dbReference>
<feature type="domain" description="Formyl transferase N-terminal" evidence="1">
    <location>
        <begin position="113"/>
        <end position="218"/>
    </location>
</feature>
<keyword evidence="3" id="KW-1185">Reference proteome</keyword>
<dbReference type="PANTHER" id="PTHR11138:SF5">
    <property type="entry name" value="METHIONYL-TRNA FORMYLTRANSFERASE, MITOCHONDRIAL"/>
    <property type="match status" value="1"/>
</dbReference>
<dbReference type="KEGG" id="mtea:DK419_25050"/>
<dbReference type="Proteomes" id="UP000245444">
    <property type="component" value="Chromosome"/>
</dbReference>
<protein>
    <submittedName>
        <fullName evidence="2">Formyl transferase</fullName>
    </submittedName>
</protein>
<keyword evidence="2" id="KW-0808">Transferase</keyword>
<dbReference type="PANTHER" id="PTHR11138">
    <property type="entry name" value="METHIONYL-TRNA FORMYLTRANSFERASE"/>
    <property type="match status" value="1"/>
</dbReference>
<dbReference type="OrthoDB" id="5355061at2"/>